<feature type="chain" id="PRO_5008518344" evidence="2">
    <location>
        <begin position="19"/>
        <end position="569"/>
    </location>
</feature>
<dbReference type="KEGG" id="rmb:K529_009355"/>
<dbReference type="SMART" id="SM00645">
    <property type="entry name" value="Pept_C1"/>
    <property type="match status" value="1"/>
</dbReference>
<dbReference type="OrthoDB" id="1491023at2"/>
<name>A0A1B1A362_9RHOB</name>
<comment type="similarity">
    <text evidence="1">Belongs to the peptidase C1 family.</text>
</comment>
<evidence type="ECO:0000256" key="2">
    <source>
        <dbReference type="SAM" id="SignalP"/>
    </source>
</evidence>
<dbReference type="GeneID" id="28250037"/>
<dbReference type="GO" id="GO:0008234">
    <property type="term" value="F:cysteine-type peptidase activity"/>
    <property type="evidence" value="ECO:0007669"/>
    <property type="project" value="InterPro"/>
</dbReference>
<dbReference type="Gene3D" id="3.90.70.10">
    <property type="entry name" value="Cysteine proteinases"/>
    <property type="match status" value="1"/>
</dbReference>
<feature type="domain" description="Peptidase C1A papain C-terminal" evidence="3">
    <location>
        <begin position="49"/>
        <end position="272"/>
    </location>
</feature>
<dbReference type="Pfam" id="PF00112">
    <property type="entry name" value="Peptidase_C1"/>
    <property type="match status" value="1"/>
</dbReference>
<protein>
    <submittedName>
        <fullName evidence="4">Peptidase C1</fullName>
    </submittedName>
</protein>
<dbReference type="GO" id="GO:0006508">
    <property type="term" value="P:proteolysis"/>
    <property type="evidence" value="ECO:0007669"/>
    <property type="project" value="InterPro"/>
</dbReference>
<evidence type="ECO:0000256" key="1">
    <source>
        <dbReference type="ARBA" id="ARBA00008455"/>
    </source>
</evidence>
<dbReference type="PANTHER" id="PTHR12411">
    <property type="entry name" value="CYSTEINE PROTEASE FAMILY C1-RELATED"/>
    <property type="match status" value="1"/>
</dbReference>
<dbReference type="InterPro" id="IPR013128">
    <property type="entry name" value="Peptidase_C1A"/>
</dbReference>
<sequence length="569" mass="61089">MAQAAVFVVSLGLSAAQAQTYSLGAVADPEVYGAVPKSAPLARGDYLSAPSEMSLKRFVPPVGDQGQQGSCVGWATAYAARTLLSAKDMEVDSSSRLRNMVLSPAYVFNQIHQPGCNGSYVAEALTLMQRQGVSLLSDFPYDEYSCTAQPSSSVRDKASAFRIKGYSRLWGGSGRNKHVATRRALANGNPVVIVMGVGEGFMRHSGSGTWQPSSTEWNELRSNTLGAHAMTVIGYDDTRGGGAFEVVNSWSSGWGNRGFFWISYEDFNAFVYEGYEVLPPDPPPPPRVVDMGGSARVLHISGDALDVTRTNDGYRLRQPLPSGTRFRVEASSQFNGALYVIGGDASGDYVTLFPRGDRVTPYTHSGTTLLLPGPTEQHFTRLNDTVGTDYYVLLYTQEPLDAQAVAARMARASGSVTARLRSALGNRLVPQDEMELLASVIGFEADSGDADVAAVVLSIDHVAADPAKDDSDAPLIVLTDPAPEAFDSDDTVIPVPSRLFRLEGMAQDQSEIASLKVEGALSSRYSSRGPFRAEIELPEGPGPHPISIETRDAAGNTARRTFQFSLTFN</sequence>
<gene>
    <name evidence="4" type="ORF">K529_009355</name>
</gene>
<accession>A0A1B1A362</accession>
<evidence type="ECO:0000313" key="4">
    <source>
        <dbReference type="EMBL" id="ANP40966.1"/>
    </source>
</evidence>
<reference evidence="4 5" key="1">
    <citation type="journal article" date="2016" name="ISME J.">
        <title>Global occurrence and heterogeneity of the Roseobacter-clade species Ruegeria mobilis.</title>
        <authorList>
            <person name="Sonnenschein E."/>
            <person name="Gram L."/>
        </authorList>
    </citation>
    <scope>NUCLEOTIDE SEQUENCE [LARGE SCALE GENOMIC DNA]</scope>
    <source>
        <strain evidence="4 5">F1926</strain>
    </source>
</reference>
<evidence type="ECO:0000313" key="5">
    <source>
        <dbReference type="Proteomes" id="UP000013243"/>
    </source>
</evidence>
<dbReference type="CDD" id="cd02619">
    <property type="entry name" value="Peptidase_C1"/>
    <property type="match status" value="1"/>
</dbReference>
<organism evidence="4 5">
    <name type="scientific">Tritonibacter mobilis F1926</name>
    <dbReference type="NCBI Taxonomy" id="1265309"/>
    <lineage>
        <taxon>Bacteria</taxon>
        <taxon>Pseudomonadati</taxon>
        <taxon>Pseudomonadota</taxon>
        <taxon>Alphaproteobacteria</taxon>
        <taxon>Rhodobacterales</taxon>
        <taxon>Paracoccaceae</taxon>
        <taxon>Tritonibacter</taxon>
    </lineage>
</organism>
<dbReference type="InterPro" id="IPR038765">
    <property type="entry name" value="Papain-like_cys_pep_sf"/>
</dbReference>
<feature type="signal peptide" evidence="2">
    <location>
        <begin position="1"/>
        <end position="18"/>
    </location>
</feature>
<keyword evidence="2" id="KW-0732">Signal</keyword>
<dbReference type="SUPFAM" id="SSF54001">
    <property type="entry name" value="Cysteine proteinases"/>
    <property type="match status" value="1"/>
</dbReference>
<dbReference type="InterPro" id="IPR000668">
    <property type="entry name" value="Peptidase_C1A_C"/>
</dbReference>
<dbReference type="AlphaFoldDB" id="A0A1B1A362"/>
<dbReference type="InterPro" id="IPR025660">
    <property type="entry name" value="Pept_his_AS"/>
</dbReference>
<dbReference type="RefSeq" id="WP_046002355.1">
    <property type="nucleotide sequence ID" value="NZ_CP015230.1"/>
</dbReference>
<proteinExistence type="inferred from homology"/>
<dbReference type="EMBL" id="CP015230">
    <property type="protein sequence ID" value="ANP40966.1"/>
    <property type="molecule type" value="Genomic_DNA"/>
</dbReference>
<evidence type="ECO:0000259" key="3">
    <source>
        <dbReference type="SMART" id="SM00645"/>
    </source>
</evidence>
<dbReference type="Proteomes" id="UP000013243">
    <property type="component" value="Chromosome"/>
</dbReference>
<dbReference type="STRING" id="1265309.K529_009355"/>
<dbReference type="PROSITE" id="PS00639">
    <property type="entry name" value="THIOL_PROTEASE_HIS"/>
    <property type="match status" value="1"/>
</dbReference>